<accession>A0ABQ0LG56</accession>
<keyword evidence="3" id="KW-1185">Reference proteome</keyword>
<proteinExistence type="predicted"/>
<feature type="compositionally biased region" description="Basic and acidic residues" evidence="1">
    <location>
        <begin position="448"/>
        <end position="462"/>
    </location>
</feature>
<dbReference type="Proteomes" id="UP000815677">
    <property type="component" value="Unassembled WGS sequence"/>
</dbReference>
<organism evidence="2 3">
    <name type="scientific">Mycena chlorophos</name>
    <name type="common">Agaric fungus</name>
    <name type="synonym">Agaricus chlorophos</name>
    <dbReference type="NCBI Taxonomy" id="658473"/>
    <lineage>
        <taxon>Eukaryota</taxon>
        <taxon>Fungi</taxon>
        <taxon>Dikarya</taxon>
        <taxon>Basidiomycota</taxon>
        <taxon>Agaricomycotina</taxon>
        <taxon>Agaricomycetes</taxon>
        <taxon>Agaricomycetidae</taxon>
        <taxon>Agaricales</taxon>
        <taxon>Marasmiineae</taxon>
        <taxon>Mycenaceae</taxon>
        <taxon>Mycena</taxon>
    </lineage>
</organism>
<feature type="compositionally biased region" description="Basic and acidic residues" evidence="1">
    <location>
        <begin position="493"/>
        <end position="509"/>
    </location>
</feature>
<dbReference type="EMBL" id="DF845579">
    <property type="protein sequence ID" value="GAT49524.1"/>
    <property type="molecule type" value="Genomic_DNA"/>
</dbReference>
<evidence type="ECO:0000256" key="1">
    <source>
        <dbReference type="SAM" id="MobiDB-lite"/>
    </source>
</evidence>
<reference evidence="2" key="1">
    <citation type="submission" date="2014-09" db="EMBL/GenBank/DDBJ databases">
        <title>Genome sequence of the luminous mushroom Mycena chlorophos for searching fungal bioluminescence genes.</title>
        <authorList>
            <person name="Tanaka Y."/>
            <person name="Kasuga D."/>
            <person name="Oba Y."/>
            <person name="Hase S."/>
            <person name="Sato K."/>
            <person name="Oba Y."/>
            <person name="Sakakibara Y."/>
        </authorList>
    </citation>
    <scope>NUCLEOTIDE SEQUENCE</scope>
</reference>
<feature type="compositionally biased region" description="Basic residues" evidence="1">
    <location>
        <begin position="378"/>
        <end position="388"/>
    </location>
</feature>
<feature type="compositionally biased region" description="Basic residues" evidence="1">
    <location>
        <begin position="433"/>
        <end position="447"/>
    </location>
</feature>
<feature type="region of interest" description="Disordered" evidence="1">
    <location>
        <begin position="369"/>
        <end position="509"/>
    </location>
</feature>
<protein>
    <submittedName>
        <fullName evidence="2">Uncharacterized protein</fullName>
    </submittedName>
</protein>
<name>A0ABQ0LG56_MYCCL</name>
<evidence type="ECO:0000313" key="2">
    <source>
        <dbReference type="EMBL" id="GAT49524.1"/>
    </source>
</evidence>
<sequence length="509" mass="57297">MGKRTQDITAAVPKADALANTAALCRDALAANRKEVVAQLEKMFEERDELVDKIYNSQVGEERVSKEWIWQQVTSSAYSTRSREPSYYNAYVAEVLDELKADNPRAFLKAHVLRLTPGVGADIHAAKREITRRWKAAGCKGLADYLTDEEKHRLRDTLADRNQERHVSVRKTNIGNSVDVSRNFAQVEYKMQGVYERANAPSLCFVSKGRLSDKIEAQCLSTGDCQNFLLEIFNVSPVEFLWRFEAYNCMKERGRDLHAIGKELTNSNKGQKTVQTVDALRQLITRMVHDGLMLITNIAQVKMYYWHYDYGIRYLLGVELVGLLEGDTKPVNPALITTAGRLQETVTALQSGKMHWQKVSRTAMKKLKAELGEEGSKRLRLPKKSKKMKQPELSEDEDEEVPAKQGSGKKKSLSRAKEAEKKATVKAAASKASKAKVAKGRGQKKGKAKEQEQEQQEGEMKAPKTKARPKPVPTFKIKLPALVPAPPAGVETTNKRKRDEDEDDRPKKK</sequence>
<evidence type="ECO:0000313" key="3">
    <source>
        <dbReference type="Proteomes" id="UP000815677"/>
    </source>
</evidence>
<gene>
    <name evidence="2" type="ORF">MCHLO_06833</name>
</gene>